<organism evidence="5 6">
    <name type="scientific">Gordonia otitidis (strain DSM 44809 / CCUG 52243 / JCM 12355 / NBRC 100426 / IFM 10032)</name>
    <dbReference type="NCBI Taxonomy" id="1108044"/>
    <lineage>
        <taxon>Bacteria</taxon>
        <taxon>Bacillati</taxon>
        <taxon>Actinomycetota</taxon>
        <taxon>Actinomycetes</taxon>
        <taxon>Mycobacteriales</taxon>
        <taxon>Gordoniaceae</taxon>
        <taxon>Gordonia</taxon>
    </lineage>
</organism>
<comment type="caution">
    <text evidence="5">The sequence shown here is derived from an EMBL/GenBank/DDBJ whole genome shotgun (WGS) entry which is preliminary data.</text>
</comment>
<protein>
    <submittedName>
        <fullName evidence="5">GntR family transcriptional regulator</fullName>
    </submittedName>
</protein>
<dbReference type="Gene3D" id="1.10.10.10">
    <property type="entry name" value="Winged helix-like DNA-binding domain superfamily/Winged helix DNA-binding domain"/>
    <property type="match status" value="1"/>
</dbReference>
<gene>
    <name evidence="5" type="ORF">GOOTI_065_00430</name>
</gene>
<feature type="domain" description="HTH gntR-type" evidence="4">
    <location>
        <begin position="1"/>
        <end position="62"/>
    </location>
</feature>
<proteinExistence type="predicted"/>
<keyword evidence="3" id="KW-0804">Transcription</keyword>
<evidence type="ECO:0000256" key="2">
    <source>
        <dbReference type="ARBA" id="ARBA00023125"/>
    </source>
</evidence>
<dbReference type="PANTHER" id="PTHR43537:SF24">
    <property type="entry name" value="GLUCONATE OPERON TRANSCRIPTIONAL REPRESSOR"/>
    <property type="match status" value="1"/>
</dbReference>
<dbReference type="GO" id="GO:0003677">
    <property type="term" value="F:DNA binding"/>
    <property type="evidence" value="ECO:0007669"/>
    <property type="project" value="UniProtKB-KW"/>
</dbReference>
<dbReference type="InterPro" id="IPR008920">
    <property type="entry name" value="TF_FadR/GntR_C"/>
</dbReference>
<dbReference type="InterPro" id="IPR036390">
    <property type="entry name" value="WH_DNA-bd_sf"/>
</dbReference>
<sequence>MAAHIRHRIMTADIRPGDFVRLDDVAAELGVSVTPVREALLTLRGEGMVDLEPHRGYRVGPLDRVDVDDLFWLQGEIAVRLALRTAAAVTPADLDELQWWIRQLRAAVEAGDEQRVMEAEFEFHRAHNVIAGGTKLAWFLLAATRYTPARLYATDPEWGNTAVDSHERLVDAYRRGDVDEAVTQTRRQFTDGAARLTHHLEWSGIWTAPASDRTQV</sequence>
<dbReference type="PROSITE" id="PS50949">
    <property type="entry name" value="HTH_GNTR"/>
    <property type="match status" value="1"/>
</dbReference>
<keyword evidence="6" id="KW-1185">Reference proteome</keyword>
<accession>H5TIY0</accession>
<dbReference type="Pfam" id="PF00392">
    <property type="entry name" value="GntR"/>
    <property type="match status" value="1"/>
</dbReference>
<dbReference type="Pfam" id="PF07729">
    <property type="entry name" value="FCD"/>
    <property type="match status" value="1"/>
</dbReference>
<evidence type="ECO:0000256" key="1">
    <source>
        <dbReference type="ARBA" id="ARBA00023015"/>
    </source>
</evidence>
<evidence type="ECO:0000313" key="5">
    <source>
        <dbReference type="EMBL" id="GAB33438.1"/>
    </source>
</evidence>
<keyword evidence="2" id="KW-0238">DNA-binding</keyword>
<dbReference type="Gene3D" id="1.20.120.530">
    <property type="entry name" value="GntR ligand-binding domain-like"/>
    <property type="match status" value="1"/>
</dbReference>
<dbReference type="SUPFAM" id="SSF48008">
    <property type="entry name" value="GntR ligand-binding domain-like"/>
    <property type="match status" value="1"/>
</dbReference>
<name>H5TIY0_GORO1</name>
<dbReference type="PANTHER" id="PTHR43537">
    <property type="entry name" value="TRANSCRIPTIONAL REGULATOR, GNTR FAMILY"/>
    <property type="match status" value="1"/>
</dbReference>
<dbReference type="InterPro" id="IPR036388">
    <property type="entry name" value="WH-like_DNA-bd_sf"/>
</dbReference>
<evidence type="ECO:0000313" key="6">
    <source>
        <dbReference type="Proteomes" id="UP000005038"/>
    </source>
</evidence>
<dbReference type="InterPro" id="IPR011711">
    <property type="entry name" value="GntR_C"/>
</dbReference>
<dbReference type="InterPro" id="IPR000524">
    <property type="entry name" value="Tscrpt_reg_HTH_GntR"/>
</dbReference>
<dbReference type="Proteomes" id="UP000005038">
    <property type="component" value="Unassembled WGS sequence"/>
</dbReference>
<dbReference type="AlphaFoldDB" id="H5TIY0"/>
<evidence type="ECO:0000256" key="3">
    <source>
        <dbReference type="ARBA" id="ARBA00023163"/>
    </source>
</evidence>
<evidence type="ECO:0000259" key="4">
    <source>
        <dbReference type="PROSITE" id="PS50949"/>
    </source>
</evidence>
<reference evidence="5" key="1">
    <citation type="submission" date="2012-02" db="EMBL/GenBank/DDBJ databases">
        <title>Whole genome shotgun sequence of Gordonia otitidis NBRC 100426.</title>
        <authorList>
            <person name="Yoshida I."/>
            <person name="Hosoyama A."/>
            <person name="Tsuchikane K."/>
            <person name="Katsumata H."/>
            <person name="Yamazaki S."/>
            <person name="Fujita N."/>
        </authorList>
    </citation>
    <scope>NUCLEOTIDE SEQUENCE [LARGE SCALE GENOMIC DNA]</scope>
    <source>
        <strain evidence="5">NBRC 100426</strain>
    </source>
</reference>
<keyword evidence="1" id="KW-0805">Transcription regulation</keyword>
<dbReference type="EMBL" id="BAFB01000065">
    <property type="protein sequence ID" value="GAB33438.1"/>
    <property type="molecule type" value="Genomic_DNA"/>
</dbReference>
<dbReference type="SUPFAM" id="SSF46785">
    <property type="entry name" value="Winged helix' DNA-binding domain"/>
    <property type="match status" value="1"/>
</dbReference>
<dbReference type="STRING" id="1108044.GOOTI_065_00430"/>
<dbReference type="GO" id="GO:0003700">
    <property type="term" value="F:DNA-binding transcription factor activity"/>
    <property type="evidence" value="ECO:0007669"/>
    <property type="project" value="InterPro"/>
</dbReference>
<dbReference type="SMART" id="SM00345">
    <property type="entry name" value="HTH_GNTR"/>
    <property type="match status" value="1"/>
</dbReference>
<dbReference type="SMART" id="SM00895">
    <property type="entry name" value="FCD"/>
    <property type="match status" value="1"/>
</dbReference>